<sequence>MKISNSCSSLMRRKRRWPRSVAYKGKWQETFSEQQAIEMLKQAAALTPQPQQENVSEPYLLSSLINSFSSYCCEPTSFAYSFIIKAMTINSQFDKLPPVLDRLEKVEKFEPPEQIFIDLIRIYGAANMLQDAADIFFRIPNFRCVPSVYSLNALLLVLCKKREGLQMVEQVLLRTQAMNIRLEESSFKILITSLCKINKVGYAIEMLNLIPQCGYSPNVELYSLILLSMCKCGDFTHVEVLDFLEEMRKAGFVPSRVDYANVIRFLVKEDRGMDALNLLNQMKIDGMKPDTICYTMVLDGVVSAEDFQKAEELFDEMLVLGLVPDIYTYNVYINGLCKQNDVKAGFKLLDCMEQLECKPNVVTYNTLLDALCKLGDLTGAEKLVKKMELKGVQGNLHTYRIFIDGFVHKGEVVKAYGLLKEMLDRGFLPSSSTFDEIIYLFCERGLMCEAVKLLEEMVRRAASPGTKVWKALLLGYGFKSKSCENYLPPFGGSIM</sequence>
<gene>
    <name evidence="4 5" type="primary">LOC104602483</name>
</gene>
<evidence type="ECO:0000313" key="5">
    <source>
        <dbReference type="RefSeq" id="XP_010264483.1"/>
    </source>
</evidence>
<dbReference type="Gene3D" id="1.25.40.10">
    <property type="entry name" value="Tetratricopeptide repeat domain"/>
    <property type="match status" value="4"/>
</dbReference>
<dbReference type="RefSeq" id="XP_010264483.1">
    <property type="nucleotide sequence ID" value="XM_010266181.2"/>
</dbReference>
<dbReference type="Pfam" id="PF13041">
    <property type="entry name" value="PPR_2"/>
    <property type="match status" value="2"/>
</dbReference>
<name>A0A1U8ANS1_NELNU</name>
<dbReference type="Pfam" id="PF01535">
    <property type="entry name" value="PPR"/>
    <property type="match status" value="3"/>
</dbReference>
<feature type="repeat" description="PPR" evidence="2">
    <location>
        <begin position="325"/>
        <end position="359"/>
    </location>
</feature>
<dbReference type="PANTHER" id="PTHR45613:SF9">
    <property type="entry name" value="MITOCHONDRIAL GROUP I INTRON SPLICING FACTOR CCM1"/>
    <property type="match status" value="1"/>
</dbReference>
<dbReference type="OrthoDB" id="185373at2759"/>
<keyword evidence="1" id="KW-0677">Repeat</keyword>
<feature type="repeat" description="PPR" evidence="2">
    <location>
        <begin position="360"/>
        <end position="394"/>
    </location>
</feature>
<dbReference type="NCBIfam" id="TIGR00756">
    <property type="entry name" value="PPR"/>
    <property type="match status" value="5"/>
</dbReference>
<organism evidence="3 5">
    <name type="scientific">Nelumbo nucifera</name>
    <name type="common">Sacred lotus</name>
    <dbReference type="NCBI Taxonomy" id="4432"/>
    <lineage>
        <taxon>Eukaryota</taxon>
        <taxon>Viridiplantae</taxon>
        <taxon>Streptophyta</taxon>
        <taxon>Embryophyta</taxon>
        <taxon>Tracheophyta</taxon>
        <taxon>Spermatophyta</taxon>
        <taxon>Magnoliopsida</taxon>
        <taxon>Proteales</taxon>
        <taxon>Nelumbonaceae</taxon>
        <taxon>Nelumbo</taxon>
    </lineage>
</organism>
<dbReference type="InterPro" id="IPR002885">
    <property type="entry name" value="PPR_rpt"/>
</dbReference>
<dbReference type="KEGG" id="nnu:104602483"/>
<evidence type="ECO:0000256" key="1">
    <source>
        <dbReference type="ARBA" id="ARBA00022737"/>
    </source>
</evidence>
<feature type="repeat" description="PPR" evidence="2">
    <location>
        <begin position="290"/>
        <end position="324"/>
    </location>
</feature>
<keyword evidence="3" id="KW-1185">Reference proteome</keyword>
<evidence type="ECO:0000256" key="2">
    <source>
        <dbReference type="PROSITE-ProRule" id="PRU00708"/>
    </source>
</evidence>
<dbReference type="Proteomes" id="UP000189703">
    <property type="component" value="Unplaced"/>
</dbReference>
<reference evidence="4 5" key="1">
    <citation type="submission" date="2025-04" db="UniProtKB">
        <authorList>
            <consortium name="RefSeq"/>
        </authorList>
    </citation>
    <scope>IDENTIFICATION</scope>
</reference>
<evidence type="ECO:0000313" key="3">
    <source>
        <dbReference type="Proteomes" id="UP000189703"/>
    </source>
</evidence>
<accession>A0A1U8ANS1</accession>
<dbReference type="PANTHER" id="PTHR45613">
    <property type="entry name" value="PENTATRICOPEPTIDE REPEAT-CONTAINING PROTEIN"/>
    <property type="match status" value="1"/>
</dbReference>
<feature type="repeat" description="PPR" evidence="2">
    <location>
        <begin position="395"/>
        <end position="429"/>
    </location>
</feature>
<dbReference type="OMA" id="RMLGCME"/>
<dbReference type="AlphaFoldDB" id="A0A1U8ANS1"/>
<dbReference type="PROSITE" id="PS51375">
    <property type="entry name" value="PPR"/>
    <property type="match status" value="6"/>
</dbReference>
<proteinExistence type="predicted"/>
<dbReference type="RefSeq" id="XP_010264482.1">
    <property type="nucleotide sequence ID" value="XM_010266180.2"/>
</dbReference>
<feature type="repeat" description="PPR" evidence="2">
    <location>
        <begin position="430"/>
        <end position="464"/>
    </location>
</feature>
<dbReference type="InterPro" id="IPR011990">
    <property type="entry name" value="TPR-like_helical_dom_sf"/>
</dbReference>
<dbReference type="GeneID" id="104602483"/>
<protein>
    <submittedName>
        <fullName evidence="4 5">Pentatricopeptide repeat-containing protein At2g38420, mitochondrial</fullName>
    </submittedName>
</protein>
<dbReference type="eggNOG" id="KOG4197">
    <property type="taxonomic scope" value="Eukaryota"/>
</dbReference>
<feature type="repeat" description="PPR" evidence="2">
    <location>
        <begin position="218"/>
        <end position="254"/>
    </location>
</feature>
<evidence type="ECO:0000313" key="4">
    <source>
        <dbReference type="RefSeq" id="XP_010264482.1"/>
    </source>
</evidence>